<dbReference type="EMBL" id="LJIJ01002905">
    <property type="protein sequence ID" value="ODM89111.1"/>
    <property type="molecule type" value="Genomic_DNA"/>
</dbReference>
<dbReference type="InterPro" id="IPR001412">
    <property type="entry name" value="aa-tRNA-synth_I_CS"/>
</dbReference>
<dbReference type="SUPFAM" id="SSF52374">
    <property type="entry name" value="Nucleotidylyl transferase"/>
    <property type="match status" value="1"/>
</dbReference>
<sequence length="207" mass="23434">MIPPIKNLVGTGLGFVSLRHGIRQQSLCHCRQMSSSSVRKYSSGGSKKGEEEVNQIYEESKHEIQGRPRVFSGIQPTGDIHLGNYFGAIRQWVKFQEEKKAGKYEHCIYSVVDLHAITMPQDRHVLEKNIFQAVATLLACGIDPNESILFLQSHVPLHPQLAWVLGCLSTMPQLGRLPNFRDKSKRLKEVPLDCILILFFKLLLVFP</sequence>
<keyword evidence="3 9" id="KW-0436">Ligase</keyword>
<dbReference type="PANTHER" id="PTHR43766">
    <property type="entry name" value="TRYPTOPHAN--TRNA LIGASE, MITOCHONDRIAL"/>
    <property type="match status" value="1"/>
</dbReference>
<keyword evidence="7 9" id="KW-0030">Aminoacyl-tRNA synthetase</keyword>
<evidence type="ECO:0000313" key="10">
    <source>
        <dbReference type="EMBL" id="ODM89111.1"/>
    </source>
</evidence>
<keyword evidence="4 9" id="KW-0547">Nucleotide-binding</keyword>
<evidence type="ECO:0000256" key="4">
    <source>
        <dbReference type="ARBA" id="ARBA00022741"/>
    </source>
</evidence>
<dbReference type="Pfam" id="PF00579">
    <property type="entry name" value="tRNA-synt_1b"/>
    <property type="match status" value="1"/>
</dbReference>
<keyword evidence="5 9" id="KW-0067">ATP-binding</keyword>
<evidence type="ECO:0000256" key="9">
    <source>
        <dbReference type="RuleBase" id="RU363036"/>
    </source>
</evidence>
<name>A0A1D2M859_ORCCI</name>
<evidence type="ECO:0000313" key="11">
    <source>
        <dbReference type="Proteomes" id="UP000094527"/>
    </source>
</evidence>
<proteinExistence type="inferred from homology"/>
<dbReference type="GO" id="GO:0004830">
    <property type="term" value="F:tryptophan-tRNA ligase activity"/>
    <property type="evidence" value="ECO:0007669"/>
    <property type="project" value="UniProtKB-EC"/>
</dbReference>
<dbReference type="GO" id="GO:0005524">
    <property type="term" value="F:ATP binding"/>
    <property type="evidence" value="ECO:0007669"/>
    <property type="project" value="UniProtKB-KW"/>
</dbReference>
<dbReference type="AlphaFoldDB" id="A0A1D2M859"/>
<dbReference type="EC" id="6.1.1.2" evidence="2"/>
<keyword evidence="11" id="KW-1185">Reference proteome</keyword>
<evidence type="ECO:0000256" key="7">
    <source>
        <dbReference type="ARBA" id="ARBA00023146"/>
    </source>
</evidence>
<dbReference type="Gene3D" id="3.40.50.620">
    <property type="entry name" value="HUPs"/>
    <property type="match status" value="1"/>
</dbReference>
<gene>
    <name evidence="10" type="ORF">Ocin01_17572</name>
</gene>
<reference evidence="10 11" key="1">
    <citation type="journal article" date="2016" name="Genome Biol. Evol.">
        <title>Gene Family Evolution Reflects Adaptation to Soil Environmental Stressors in the Genome of the Collembolan Orchesella cincta.</title>
        <authorList>
            <person name="Faddeeva-Vakhrusheva A."/>
            <person name="Derks M.F."/>
            <person name="Anvar S.Y."/>
            <person name="Agamennone V."/>
            <person name="Suring W."/>
            <person name="Smit S."/>
            <person name="van Straalen N.M."/>
            <person name="Roelofs D."/>
        </authorList>
    </citation>
    <scope>NUCLEOTIDE SEQUENCE [LARGE SCALE GENOMIC DNA]</scope>
    <source>
        <tissue evidence="10">Mixed pool</tissue>
    </source>
</reference>
<evidence type="ECO:0000256" key="6">
    <source>
        <dbReference type="ARBA" id="ARBA00022917"/>
    </source>
</evidence>
<dbReference type="PANTHER" id="PTHR43766:SF1">
    <property type="entry name" value="TRYPTOPHAN--TRNA LIGASE, MITOCHONDRIAL"/>
    <property type="match status" value="1"/>
</dbReference>
<dbReference type="InterPro" id="IPR014729">
    <property type="entry name" value="Rossmann-like_a/b/a_fold"/>
</dbReference>
<dbReference type="PROSITE" id="PS00178">
    <property type="entry name" value="AA_TRNA_LIGASE_I"/>
    <property type="match status" value="1"/>
</dbReference>
<organism evidence="10 11">
    <name type="scientific">Orchesella cincta</name>
    <name type="common">Springtail</name>
    <name type="synonym">Podura cincta</name>
    <dbReference type="NCBI Taxonomy" id="48709"/>
    <lineage>
        <taxon>Eukaryota</taxon>
        <taxon>Metazoa</taxon>
        <taxon>Ecdysozoa</taxon>
        <taxon>Arthropoda</taxon>
        <taxon>Hexapoda</taxon>
        <taxon>Collembola</taxon>
        <taxon>Entomobryomorpha</taxon>
        <taxon>Entomobryoidea</taxon>
        <taxon>Orchesellidae</taxon>
        <taxon>Orchesellinae</taxon>
        <taxon>Orchesella</taxon>
    </lineage>
</organism>
<dbReference type="InterPro" id="IPR050203">
    <property type="entry name" value="Trp-tRNA_synthetase"/>
</dbReference>
<dbReference type="PRINTS" id="PR01039">
    <property type="entry name" value="TRNASYNTHTRP"/>
</dbReference>
<dbReference type="STRING" id="48709.A0A1D2M859"/>
<dbReference type="OrthoDB" id="15808at2759"/>
<accession>A0A1D2M859</accession>
<dbReference type="Proteomes" id="UP000094527">
    <property type="component" value="Unassembled WGS sequence"/>
</dbReference>
<dbReference type="InterPro" id="IPR002306">
    <property type="entry name" value="Trp-tRNA-ligase"/>
</dbReference>
<protein>
    <recommendedName>
        <fullName evidence="2">tryptophan--tRNA ligase</fullName>
        <ecNumber evidence="2">6.1.1.2</ecNumber>
    </recommendedName>
    <alternativeName>
        <fullName evidence="8">Tryptophanyl-tRNA synthetase</fullName>
    </alternativeName>
</protein>
<dbReference type="GO" id="GO:0070183">
    <property type="term" value="P:mitochondrial tryptophanyl-tRNA aminoacylation"/>
    <property type="evidence" value="ECO:0007669"/>
    <property type="project" value="TreeGrafter"/>
</dbReference>
<evidence type="ECO:0000256" key="2">
    <source>
        <dbReference type="ARBA" id="ARBA00013161"/>
    </source>
</evidence>
<comment type="similarity">
    <text evidence="1 9">Belongs to the class-I aminoacyl-tRNA synthetase family.</text>
</comment>
<evidence type="ECO:0000256" key="5">
    <source>
        <dbReference type="ARBA" id="ARBA00022840"/>
    </source>
</evidence>
<evidence type="ECO:0000256" key="1">
    <source>
        <dbReference type="ARBA" id="ARBA00005594"/>
    </source>
</evidence>
<dbReference type="InterPro" id="IPR002305">
    <property type="entry name" value="aa-tRNA-synth_Ic"/>
</dbReference>
<keyword evidence="6 9" id="KW-0648">Protein biosynthesis</keyword>
<evidence type="ECO:0000256" key="3">
    <source>
        <dbReference type="ARBA" id="ARBA00022598"/>
    </source>
</evidence>
<dbReference type="GO" id="GO:0005759">
    <property type="term" value="C:mitochondrial matrix"/>
    <property type="evidence" value="ECO:0007669"/>
    <property type="project" value="TreeGrafter"/>
</dbReference>
<evidence type="ECO:0000256" key="8">
    <source>
        <dbReference type="ARBA" id="ARBA00030268"/>
    </source>
</evidence>
<comment type="caution">
    <text evidence="10">The sequence shown here is derived from an EMBL/GenBank/DDBJ whole genome shotgun (WGS) entry which is preliminary data.</text>
</comment>